<feature type="compositionally biased region" description="Polar residues" evidence="8">
    <location>
        <begin position="405"/>
        <end position="421"/>
    </location>
</feature>
<evidence type="ECO:0000256" key="5">
    <source>
        <dbReference type="ARBA" id="ARBA00023125"/>
    </source>
</evidence>
<keyword evidence="2" id="KW-0479">Metal-binding</keyword>
<dbReference type="SUPFAM" id="SSF57756">
    <property type="entry name" value="Retrovirus zinc finger-like domains"/>
    <property type="match status" value="1"/>
</dbReference>
<proteinExistence type="predicted"/>
<feature type="region of interest" description="Disordered" evidence="8">
    <location>
        <begin position="404"/>
        <end position="440"/>
    </location>
</feature>
<dbReference type="Pfam" id="PF26130">
    <property type="entry name" value="PB1-like"/>
    <property type="match status" value="1"/>
</dbReference>
<dbReference type="PANTHER" id="PTHR31973">
    <property type="entry name" value="POLYPROTEIN, PUTATIVE-RELATED"/>
    <property type="match status" value="1"/>
</dbReference>
<feature type="domain" description="CCHC-type" evidence="9">
    <location>
        <begin position="358"/>
        <end position="373"/>
    </location>
</feature>
<feature type="compositionally biased region" description="Basic and acidic residues" evidence="8">
    <location>
        <begin position="120"/>
        <end position="129"/>
    </location>
</feature>
<dbReference type="GO" id="GO:0004803">
    <property type="term" value="F:transposase activity"/>
    <property type="evidence" value="ECO:0007669"/>
    <property type="project" value="InterPro"/>
</dbReference>
<sequence>MTLCLHYGGMMMKYGNISRYEVGSVFKFDHFDIGKICIEGIRKFCKHMDLPDFRSIYTKDNNGFNLLSNDSELDDAYVLTLTKNREIDVYLDYDFDGMRKEDMDNEGDYDMNSDDDKIEDVEGKDEGIDKGKGECADNDYMFMSDKQKGLIIAFQQVFPNSDHRFCVRHLHSNFKTAGLRGLAFKDALWKTAMATTLNEFERKMDEMRALNEETTEWFNDKPPEQWSLDTTQYTVDLEKRICTCRKWELSGIPCKHALSAIYCQGLQVEDFVADCYSVDTYKKVYGPAIMPVNGRSEWVKTGFVPPLPPNSGRSVGKPPIARRVEADEMKTKKKKRSRGKPKLVNNPYKLKRQQKTCKCSKCGEEGHNIKSCPLKNRGDDDAQDGFSQVSVDLGSNSDIVGAPSVSGNAQINLKGKSSQVPVSKRKQNLDKATEATNEVHNEVESISASIPVAFKPSGKTTKLTNPRSKKILNVDQGKRNQKKSKTGGTQSSNLKLVDEDDEFPNEEMSSGFSPGCFSAPKAGPSMFSQLQQGQGYCMEKRNENSFEDLAPTSVEAFRIPPNDQ</sequence>
<evidence type="ECO:0000256" key="4">
    <source>
        <dbReference type="ARBA" id="ARBA00022833"/>
    </source>
</evidence>
<keyword evidence="4" id="KW-0862">Zinc</keyword>
<dbReference type="InterPro" id="IPR006564">
    <property type="entry name" value="Znf_PMZ"/>
</dbReference>
<evidence type="ECO:0000256" key="6">
    <source>
        <dbReference type="ARBA" id="ARBA00023172"/>
    </source>
</evidence>
<evidence type="ECO:0000259" key="10">
    <source>
        <dbReference type="PROSITE" id="PS50966"/>
    </source>
</evidence>
<comment type="caution">
    <text evidence="11">The sequence shown here is derived from an EMBL/GenBank/DDBJ whole genome shotgun (WGS) entry which is preliminary data.</text>
</comment>
<feature type="region of interest" description="Disordered" evidence="8">
    <location>
        <begin position="309"/>
        <end position="345"/>
    </location>
</feature>
<dbReference type="InterPro" id="IPR001878">
    <property type="entry name" value="Znf_CCHC"/>
</dbReference>
<evidence type="ECO:0000256" key="2">
    <source>
        <dbReference type="ARBA" id="ARBA00022723"/>
    </source>
</evidence>
<accession>A0AAV6W1Y5</accession>
<evidence type="ECO:0000313" key="12">
    <source>
        <dbReference type="Proteomes" id="UP000826271"/>
    </source>
</evidence>
<dbReference type="InterPro" id="IPR036875">
    <property type="entry name" value="Znf_CCHC_sf"/>
</dbReference>
<evidence type="ECO:0000256" key="3">
    <source>
        <dbReference type="ARBA" id="ARBA00022771"/>
    </source>
</evidence>
<evidence type="ECO:0000256" key="1">
    <source>
        <dbReference type="ARBA" id="ARBA00022578"/>
    </source>
</evidence>
<dbReference type="InterPro" id="IPR007527">
    <property type="entry name" value="Znf_SWIM"/>
</dbReference>
<dbReference type="GO" id="GO:0008270">
    <property type="term" value="F:zinc ion binding"/>
    <property type="evidence" value="ECO:0007669"/>
    <property type="project" value="UniProtKB-KW"/>
</dbReference>
<evidence type="ECO:0000256" key="7">
    <source>
        <dbReference type="PROSITE-ProRule" id="PRU00047"/>
    </source>
</evidence>
<dbReference type="Pfam" id="PF04434">
    <property type="entry name" value="SWIM"/>
    <property type="match status" value="1"/>
</dbReference>
<protein>
    <recommendedName>
        <fullName evidence="13">SWIM-type domain-containing protein</fullName>
    </recommendedName>
</protein>
<name>A0AAV6W1Y5_9LAMI</name>
<reference evidence="11" key="1">
    <citation type="submission" date="2019-10" db="EMBL/GenBank/DDBJ databases">
        <authorList>
            <person name="Zhang R."/>
            <person name="Pan Y."/>
            <person name="Wang J."/>
            <person name="Ma R."/>
            <person name="Yu S."/>
        </authorList>
    </citation>
    <scope>NUCLEOTIDE SEQUENCE</scope>
    <source>
        <strain evidence="11">LA-IB0</strain>
        <tissue evidence="11">Leaf</tissue>
    </source>
</reference>
<dbReference type="InterPro" id="IPR001207">
    <property type="entry name" value="Transposase_mutator"/>
</dbReference>
<gene>
    <name evidence="11" type="ORF">BUALT_Bualt19G0063100</name>
</gene>
<evidence type="ECO:0000259" key="9">
    <source>
        <dbReference type="PROSITE" id="PS50158"/>
    </source>
</evidence>
<dbReference type="PROSITE" id="PS01007">
    <property type="entry name" value="TRANSPOSASE_MUTATOR"/>
    <property type="match status" value="1"/>
</dbReference>
<dbReference type="PROSITE" id="PS50158">
    <property type="entry name" value="ZF_CCHC"/>
    <property type="match status" value="1"/>
</dbReference>
<feature type="compositionally biased region" description="Basic residues" evidence="8">
    <location>
        <begin position="331"/>
        <end position="341"/>
    </location>
</feature>
<dbReference type="PANTHER" id="PTHR31973:SF191">
    <property type="entry name" value="OS05G0489400 PROTEIN"/>
    <property type="match status" value="1"/>
</dbReference>
<feature type="domain" description="SWIM-type" evidence="10">
    <location>
        <begin position="233"/>
        <end position="265"/>
    </location>
</feature>
<dbReference type="GO" id="GO:0006313">
    <property type="term" value="P:DNA transposition"/>
    <property type="evidence" value="ECO:0007669"/>
    <property type="project" value="InterPro"/>
</dbReference>
<keyword evidence="5" id="KW-0238">DNA-binding</keyword>
<feature type="compositionally biased region" description="Acidic residues" evidence="8">
    <location>
        <begin position="106"/>
        <end position="119"/>
    </location>
</feature>
<keyword evidence="1" id="KW-0815">Transposition</keyword>
<organism evidence="11 12">
    <name type="scientific">Buddleja alternifolia</name>
    <dbReference type="NCBI Taxonomy" id="168488"/>
    <lineage>
        <taxon>Eukaryota</taxon>
        <taxon>Viridiplantae</taxon>
        <taxon>Streptophyta</taxon>
        <taxon>Embryophyta</taxon>
        <taxon>Tracheophyta</taxon>
        <taxon>Spermatophyta</taxon>
        <taxon>Magnoliopsida</taxon>
        <taxon>eudicotyledons</taxon>
        <taxon>Gunneridae</taxon>
        <taxon>Pentapetalae</taxon>
        <taxon>asterids</taxon>
        <taxon>lamiids</taxon>
        <taxon>Lamiales</taxon>
        <taxon>Scrophulariaceae</taxon>
        <taxon>Buddlejeae</taxon>
        <taxon>Buddleja</taxon>
    </lineage>
</organism>
<feature type="compositionally biased region" description="Basic and acidic residues" evidence="8">
    <location>
        <begin position="427"/>
        <end position="440"/>
    </location>
</feature>
<keyword evidence="3 7" id="KW-0863">Zinc-finger</keyword>
<evidence type="ECO:0000256" key="8">
    <source>
        <dbReference type="SAM" id="MobiDB-lite"/>
    </source>
</evidence>
<keyword evidence="12" id="KW-1185">Reference proteome</keyword>
<dbReference type="EMBL" id="WHWC01000019">
    <property type="protein sequence ID" value="KAG8363831.1"/>
    <property type="molecule type" value="Genomic_DNA"/>
</dbReference>
<dbReference type="AlphaFoldDB" id="A0AAV6W1Y5"/>
<keyword evidence="6" id="KW-0233">DNA recombination</keyword>
<dbReference type="PROSITE" id="PS50966">
    <property type="entry name" value="ZF_SWIM"/>
    <property type="match status" value="1"/>
</dbReference>
<feature type="region of interest" description="Disordered" evidence="8">
    <location>
        <begin position="106"/>
        <end position="129"/>
    </location>
</feature>
<evidence type="ECO:0008006" key="13">
    <source>
        <dbReference type="Google" id="ProtNLM"/>
    </source>
</evidence>
<dbReference type="InterPro" id="IPR058594">
    <property type="entry name" value="PB1-like_dom_pln"/>
</dbReference>
<dbReference type="Proteomes" id="UP000826271">
    <property type="component" value="Unassembled WGS sequence"/>
</dbReference>
<dbReference type="GO" id="GO:0003677">
    <property type="term" value="F:DNA binding"/>
    <property type="evidence" value="ECO:0007669"/>
    <property type="project" value="UniProtKB-KW"/>
</dbReference>
<feature type="region of interest" description="Disordered" evidence="8">
    <location>
        <begin position="456"/>
        <end position="527"/>
    </location>
</feature>
<evidence type="ECO:0000313" key="11">
    <source>
        <dbReference type="EMBL" id="KAG8363831.1"/>
    </source>
</evidence>
<dbReference type="SMART" id="SM00575">
    <property type="entry name" value="ZnF_PMZ"/>
    <property type="match status" value="1"/>
</dbReference>